<dbReference type="InterPro" id="IPR002893">
    <property type="entry name" value="Znf_MYND"/>
</dbReference>
<keyword evidence="2" id="KW-0808">Transferase</keyword>
<evidence type="ECO:0000259" key="9">
    <source>
        <dbReference type="PROSITE" id="PS50865"/>
    </source>
</evidence>
<feature type="domain" description="SET" evidence="8">
    <location>
        <begin position="163"/>
        <end position="262"/>
    </location>
</feature>
<evidence type="ECO:0000256" key="1">
    <source>
        <dbReference type="ARBA" id="ARBA00022603"/>
    </source>
</evidence>
<evidence type="ECO:0000259" key="8">
    <source>
        <dbReference type="PROSITE" id="PS50280"/>
    </source>
</evidence>
<keyword evidence="6" id="KW-0862">Zinc</keyword>
<dbReference type="EMBL" id="QEAN01000074">
    <property type="protein sequence ID" value="TPX49955.1"/>
    <property type="molecule type" value="Genomic_DNA"/>
</dbReference>
<dbReference type="InterPro" id="IPR052097">
    <property type="entry name" value="SET-MYND_domain_protein"/>
</dbReference>
<evidence type="ECO:0000256" key="4">
    <source>
        <dbReference type="ARBA" id="ARBA00022723"/>
    </source>
</evidence>
<dbReference type="PROSITE" id="PS50865">
    <property type="entry name" value="ZF_MYND_2"/>
    <property type="match status" value="1"/>
</dbReference>
<evidence type="ECO:0000256" key="3">
    <source>
        <dbReference type="ARBA" id="ARBA00022691"/>
    </source>
</evidence>
<keyword evidence="11" id="KW-1185">Reference proteome</keyword>
<dbReference type="Gene3D" id="2.170.270.10">
    <property type="entry name" value="SET domain"/>
    <property type="match status" value="1"/>
</dbReference>
<evidence type="ECO:0000313" key="11">
    <source>
        <dbReference type="Proteomes" id="UP000317494"/>
    </source>
</evidence>
<evidence type="ECO:0000256" key="5">
    <source>
        <dbReference type="ARBA" id="ARBA00022771"/>
    </source>
</evidence>
<keyword evidence="1" id="KW-0489">Methyltransferase</keyword>
<evidence type="ECO:0000313" key="10">
    <source>
        <dbReference type="EMBL" id="TPX49955.1"/>
    </source>
</evidence>
<name>A0A507DF50_9FUNG</name>
<dbReference type="InterPro" id="IPR011990">
    <property type="entry name" value="TPR-like_helical_dom_sf"/>
</dbReference>
<evidence type="ECO:0008006" key="12">
    <source>
        <dbReference type="Google" id="ProtNLM"/>
    </source>
</evidence>
<proteinExistence type="predicted"/>
<keyword evidence="3" id="KW-0949">S-adenosyl-L-methionine</keyword>
<dbReference type="InterPro" id="IPR001214">
    <property type="entry name" value="SET_dom"/>
</dbReference>
<sequence>MMSKLVLDVEDSGERRLLAHTALAAGCVLIDERPVANILHESHRESRCEACLRQLGLTPLPCDVCSAVMYCSDDCRSSNLSSHLRECGRKCLYDLDEMARLSIRLVDQLSVSEARMNPTKILAMRGKRIPGCGPTGVYFGDSTSMLSLMPYLDRCTPHLRKQFDIESALICAQLHDMDHRQLIWARGVLHNNSFSIKHTISSDSNGIVECTDAKVGVGVYVHASLINHSCTPNSVVEFIGSRIQVRAAQTIAAGDEVTISYGPLAARQSKSERQEYFDQTWAFKCHRCTTCGSSIFLSDVRCSNCSTPVSENAIRKDMSVAESLWRQSQNATNPKQSIALLKACCAMQMKLFHNATSLELGRTFDALAETYAREGYFEEAGKWCFKSLDILGRVYGETSIEYTRELPKLCSLLFQYAPTADTLCWVDKATKLYKQHFSSHNQDLMQLLQMKEVLS</sequence>
<dbReference type="GO" id="GO:0032259">
    <property type="term" value="P:methylation"/>
    <property type="evidence" value="ECO:0007669"/>
    <property type="project" value="UniProtKB-KW"/>
</dbReference>
<keyword evidence="4" id="KW-0479">Metal-binding</keyword>
<reference evidence="10 11" key="1">
    <citation type="journal article" date="2019" name="Sci. Rep.">
        <title>Comparative genomics of chytrid fungi reveal insights into the obligate biotrophic and pathogenic lifestyle of Synchytrium endobioticum.</title>
        <authorList>
            <person name="van de Vossenberg B.T.L.H."/>
            <person name="Warris S."/>
            <person name="Nguyen H.D.T."/>
            <person name="van Gent-Pelzer M.P.E."/>
            <person name="Joly D.L."/>
            <person name="van de Geest H.C."/>
            <person name="Bonants P.J.M."/>
            <person name="Smith D.S."/>
            <person name="Levesque C.A."/>
            <person name="van der Lee T.A.J."/>
        </authorList>
    </citation>
    <scope>NUCLEOTIDE SEQUENCE [LARGE SCALE GENOMIC DNA]</scope>
    <source>
        <strain evidence="10 11">MB42</strain>
    </source>
</reference>
<dbReference type="GO" id="GO:0042826">
    <property type="term" value="F:histone deacetylase binding"/>
    <property type="evidence" value="ECO:0007669"/>
    <property type="project" value="TreeGrafter"/>
</dbReference>
<feature type="domain" description="MYND-type" evidence="9">
    <location>
        <begin position="48"/>
        <end position="87"/>
    </location>
</feature>
<dbReference type="SUPFAM" id="SSF82199">
    <property type="entry name" value="SET domain"/>
    <property type="match status" value="1"/>
</dbReference>
<dbReference type="Pfam" id="PF00856">
    <property type="entry name" value="SET"/>
    <property type="match status" value="1"/>
</dbReference>
<protein>
    <recommendedName>
        <fullName evidence="12">SET domain-containing protein</fullName>
    </recommendedName>
</protein>
<dbReference type="GO" id="GO:0008270">
    <property type="term" value="F:zinc ion binding"/>
    <property type="evidence" value="ECO:0007669"/>
    <property type="project" value="UniProtKB-KW"/>
</dbReference>
<dbReference type="InterPro" id="IPR046341">
    <property type="entry name" value="SET_dom_sf"/>
</dbReference>
<dbReference type="PANTHER" id="PTHR46165">
    <property type="entry name" value="SET AND MYND DOMAIN-CONTAINING PROTEIN 4"/>
    <property type="match status" value="1"/>
</dbReference>
<dbReference type="GO" id="GO:0005634">
    <property type="term" value="C:nucleus"/>
    <property type="evidence" value="ECO:0007669"/>
    <property type="project" value="TreeGrafter"/>
</dbReference>
<dbReference type="PROSITE" id="PS51257">
    <property type="entry name" value="PROKAR_LIPOPROTEIN"/>
    <property type="match status" value="1"/>
</dbReference>
<evidence type="ECO:0000256" key="7">
    <source>
        <dbReference type="PROSITE-ProRule" id="PRU00134"/>
    </source>
</evidence>
<dbReference type="GO" id="GO:0005737">
    <property type="term" value="C:cytoplasm"/>
    <property type="evidence" value="ECO:0007669"/>
    <property type="project" value="TreeGrafter"/>
</dbReference>
<dbReference type="Proteomes" id="UP000317494">
    <property type="component" value="Unassembled WGS sequence"/>
</dbReference>
<dbReference type="PROSITE" id="PS50280">
    <property type="entry name" value="SET"/>
    <property type="match status" value="1"/>
</dbReference>
<comment type="caution">
    <text evidence="10">The sequence shown here is derived from an EMBL/GenBank/DDBJ whole genome shotgun (WGS) entry which is preliminary data.</text>
</comment>
<dbReference type="VEuPathDB" id="FungiDB:SeMB42_g02415"/>
<dbReference type="GO" id="GO:0008168">
    <property type="term" value="F:methyltransferase activity"/>
    <property type="evidence" value="ECO:0007669"/>
    <property type="project" value="UniProtKB-KW"/>
</dbReference>
<accession>A0A507DF50</accession>
<evidence type="ECO:0000256" key="6">
    <source>
        <dbReference type="ARBA" id="ARBA00022833"/>
    </source>
</evidence>
<dbReference type="PANTHER" id="PTHR46165:SF2">
    <property type="entry name" value="SET AND MYND DOMAIN-CONTAINING PROTEIN 4"/>
    <property type="match status" value="1"/>
</dbReference>
<organism evidence="10 11">
    <name type="scientific">Synchytrium endobioticum</name>
    <dbReference type="NCBI Taxonomy" id="286115"/>
    <lineage>
        <taxon>Eukaryota</taxon>
        <taxon>Fungi</taxon>
        <taxon>Fungi incertae sedis</taxon>
        <taxon>Chytridiomycota</taxon>
        <taxon>Chytridiomycota incertae sedis</taxon>
        <taxon>Chytridiomycetes</taxon>
        <taxon>Synchytriales</taxon>
        <taxon>Synchytriaceae</taxon>
        <taxon>Synchytrium</taxon>
    </lineage>
</organism>
<dbReference type="Gene3D" id="1.25.40.10">
    <property type="entry name" value="Tetratricopeptide repeat domain"/>
    <property type="match status" value="1"/>
</dbReference>
<dbReference type="STRING" id="286115.A0A507DF50"/>
<dbReference type="Pfam" id="PF01753">
    <property type="entry name" value="zf-MYND"/>
    <property type="match status" value="1"/>
</dbReference>
<gene>
    <name evidence="10" type="ORF">SeMB42_g02415</name>
</gene>
<evidence type="ECO:0000256" key="2">
    <source>
        <dbReference type="ARBA" id="ARBA00022679"/>
    </source>
</evidence>
<keyword evidence="5 7" id="KW-0863">Zinc-finger</keyword>
<dbReference type="SUPFAM" id="SSF144232">
    <property type="entry name" value="HIT/MYND zinc finger-like"/>
    <property type="match status" value="1"/>
</dbReference>
<dbReference type="Gene3D" id="6.10.140.2220">
    <property type="match status" value="1"/>
</dbReference>
<dbReference type="AlphaFoldDB" id="A0A507DF50"/>